<evidence type="ECO:0000313" key="3">
    <source>
        <dbReference type="EMBL" id="MDT8897311.1"/>
    </source>
</evidence>
<comment type="caution">
    <text evidence="3">The sequence shown here is derived from an EMBL/GenBank/DDBJ whole genome shotgun (WGS) entry which is preliminary data.</text>
</comment>
<feature type="domain" description="NADP-dependent oxidoreductase" evidence="2">
    <location>
        <begin position="16"/>
        <end position="307"/>
    </location>
</feature>
<keyword evidence="4" id="KW-1185">Reference proteome</keyword>
<dbReference type="InterPro" id="IPR050791">
    <property type="entry name" value="Aldo-Keto_reductase"/>
</dbReference>
<dbReference type="Gene3D" id="3.20.20.100">
    <property type="entry name" value="NADP-dependent oxidoreductase domain"/>
    <property type="match status" value="1"/>
</dbReference>
<dbReference type="SUPFAM" id="SSF51430">
    <property type="entry name" value="NAD(P)-linked oxidoreductase"/>
    <property type="match status" value="1"/>
</dbReference>
<dbReference type="PRINTS" id="PR00069">
    <property type="entry name" value="ALDKETRDTASE"/>
</dbReference>
<dbReference type="EMBL" id="JAUHMF010000001">
    <property type="protein sequence ID" value="MDT8897311.1"/>
    <property type="molecule type" value="Genomic_DNA"/>
</dbReference>
<dbReference type="CDD" id="cd19093">
    <property type="entry name" value="AKR_AtPLR-like"/>
    <property type="match status" value="1"/>
</dbReference>
<evidence type="ECO:0000259" key="2">
    <source>
        <dbReference type="Pfam" id="PF00248"/>
    </source>
</evidence>
<keyword evidence="1" id="KW-0560">Oxidoreductase</keyword>
<evidence type="ECO:0000256" key="1">
    <source>
        <dbReference type="ARBA" id="ARBA00023002"/>
    </source>
</evidence>
<reference evidence="3 4" key="1">
    <citation type="submission" date="2023-07" db="EMBL/GenBank/DDBJ databases">
        <title>Novel species of Thermanaerothrix with wide hydrolytic capabilities.</title>
        <authorList>
            <person name="Zayulina K.S."/>
            <person name="Podosokorskaya O.A."/>
            <person name="Elcheninov A.G."/>
        </authorList>
    </citation>
    <scope>NUCLEOTIDE SEQUENCE [LARGE SCALE GENOMIC DNA]</scope>
    <source>
        <strain evidence="3 4">4228-RoL</strain>
    </source>
</reference>
<dbReference type="InterPro" id="IPR036812">
    <property type="entry name" value="NAD(P)_OxRdtase_dom_sf"/>
</dbReference>
<evidence type="ECO:0000313" key="4">
    <source>
        <dbReference type="Proteomes" id="UP001254165"/>
    </source>
</evidence>
<dbReference type="InterPro" id="IPR020471">
    <property type="entry name" value="AKR"/>
</dbReference>
<dbReference type="RefSeq" id="WP_315623964.1">
    <property type="nucleotide sequence ID" value="NZ_JAUHMF010000001.1"/>
</dbReference>
<sequence>MTDGIYSRHPVFEGVEMGVGTWAWGDRLVWGFGRGYSREDLKETFRFCVESGLTFFDTAEVYGQGLSERLLGEFVAELERPVRIATKFMPYPWRLSRRGLLRALQHSLQRLRREQVDLYQIHWPLPPVRIEVWMEAMIEAVQRGWTLAVGVSNYNYDQMMRAYEALTRHGIPLASNQVEYHLLDRSVEQNKVMQACRDLGIALIAYSPLAMGVLTGKYTPENPPQGFRGRRYNRQYLKRIQPLLQALRDIGVAHGGRTPAQVALNWVICKGALPIPGVKNRAQAEQNLGALGWRLSDEEVAKLDEISERVTRAGSA</sequence>
<protein>
    <submittedName>
        <fullName evidence="3">Aldo/keto reductase</fullName>
    </submittedName>
</protein>
<proteinExistence type="predicted"/>
<dbReference type="Proteomes" id="UP001254165">
    <property type="component" value="Unassembled WGS sequence"/>
</dbReference>
<organism evidence="3 4">
    <name type="scientific">Thermanaerothrix solaris</name>
    <dbReference type="NCBI Taxonomy" id="3058434"/>
    <lineage>
        <taxon>Bacteria</taxon>
        <taxon>Bacillati</taxon>
        <taxon>Chloroflexota</taxon>
        <taxon>Anaerolineae</taxon>
        <taxon>Anaerolineales</taxon>
        <taxon>Anaerolineaceae</taxon>
        <taxon>Thermanaerothrix</taxon>
    </lineage>
</organism>
<accession>A0ABU3NKD5</accession>
<dbReference type="PANTHER" id="PTHR43625">
    <property type="entry name" value="AFLATOXIN B1 ALDEHYDE REDUCTASE"/>
    <property type="match status" value="1"/>
</dbReference>
<name>A0ABU3NKD5_9CHLR</name>
<dbReference type="PANTHER" id="PTHR43625:SF88">
    <property type="entry name" value="OS07G0143000 PROTEIN"/>
    <property type="match status" value="1"/>
</dbReference>
<gene>
    <name evidence="3" type="ORF">QYE77_03460</name>
</gene>
<dbReference type="Pfam" id="PF00248">
    <property type="entry name" value="Aldo_ket_red"/>
    <property type="match status" value="1"/>
</dbReference>
<dbReference type="InterPro" id="IPR023210">
    <property type="entry name" value="NADP_OxRdtase_dom"/>
</dbReference>